<keyword evidence="1" id="KW-0812">Transmembrane</keyword>
<reference evidence="2" key="1">
    <citation type="submission" date="2023-10" db="EMBL/GenBank/DDBJ databases">
        <title>Chromosome-level genome of the transformable northern wattle, Acacia crassicarpa.</title>
        <authorList>
            <person name="Massaro I."/>
            <person name="Sinha N.R."/>
            <person name="Poethig S."/>
            <person name="Leichty A.R."/>
        </authorList>
    </citation>
    <scope>NUCLEOTIDE SEQUENCE</scope>
    <source>
        <strain evidence="2">Acra3RX</strain>
        <tissue evidence="2">Leaf</tissue>
    </source>
</reference>
<organism evidence="2 3">
    <name type="scientific">Acacia crassicarpa</name>
    <name type="common">northern wattle</name>
    <dbReference type="NCBI Taxonomy" id="499986"/>
    <lineage>
        <taxon>Eukaryota</taxon>
        <taxon>Viridiplantae</taxon>
        <taxon>Streptophyta</taxon>
        <taxon>Embryophyta</taxon>
        <taxon>Tracheophyta</taxon>
        <taxon>Spermatophyta</taxon>
        <taxon>Magnoliopsida</taxon>
        <taxon>eudicotyledons</taxon>
        <taxon>Gunneridae</taxon>
        <taxon>Pentapetalae</taxon>
        <taxon>rosids</taxon>
        <taxon>fabids</taxon>
        <taxon>Fabales</taxon>
        <taxon>Fabaceae</taxon>
        <taxon>Caesalpinioideae</taxon>
        <taxon>mimosoid clade</taxon>
        <taxon>Acacieae</taxon>
        <taxon>Acacia</taxon>
    </lineage>
</organism>
<dbReference type="EMBL" id="JAWXYG010000008">
    <property type="protein sequence ID" value="KAK4265266.1"/>
    <property type="molecule type" value="Genomic_DNA"/>
</dbReference>
<keyword evidence="3" id="KW-1185">Reference proteome</keyword>
<evidence type="ECO:0000313" key="3">
    <source>
        <dbReference type="Proteomes" id="UP001293593"/>
    </source>
</evidence>
<dbReference type="AlphaFoldDB" id="A0AAE1J7P1"/>
<dbReference type="PANTHER" id="PTHR23051">
    <property type="entry name" value="SOLUTE CARRIER FAMILY 35, MEMBER F5"/>
    <property type="match status" value="1"/>
</dbReference>
<proteinExistence type="predicted"/>
<dbReference type="PANTHER" id="PTHR23051:SF12">
    <property type="entry name" value="OS04G0645600 PROTEIN"/>
    <property type="match status" value="1"/>
</dbReference>
<dbReference type="GO" id="GO:0016020">
    <property type="term" value="C:membrane"/>
    <property type="evidence" value="ECO:0007669"/>
    <property type="project" value="TreeGrafter"/>
</dbReference>
<keyword evidence="1" id="KW-1133">Transmembrane helix</keyword>
<dbReference type="Proteomes" id="UP001293593">
    <property type="component" value="Unassembled WGS sequence"/>
</dbReference>
<evidence type="ECO:0000256" key="1">
    <source>
        <dbReference type="SAM" id="Phobius"/>
    </source>
</evidence>
<evidence type="ECO:0000313" key="2">
    <source>
        <dbReference type="EMBL" id="KAK4265266.1"/>
    </source>
</evidence>
<gene>
    <name evidence="2" type="ORF">QN277_026340</name>
</gene>
<sequence>MNSKYKFGLLLIFTVGILGITCEEILQGILKEYNHPFVVTYIQVSLLVLYLPLAFVIAWLQKSVKQCFGRTSTTSSSSSEACKVDDDNSDLEQLKISNDSLSHDQKLTTIGVAKLAFIIAPFWFISQVNHSA</sequence>
<name>A0AAE1J7P1_9FABA</name>
<comment type="caution">
    <text evidence="2">The sequence shown here is derived from an EMBL/GenBank/DDBJ whole genome shotgun (WGS) entry which is preliminary data.</text>
</comment>
<keyword evidence="1" id="KW-0472">Membrane</keyword>
<feature type="transmembrane region" description="Helical" evidence="1">
    <location>
        <begin position="38"/>
        <end position="60"/>
    </location>
</feature>
<protein>
    <submittedName>
        <fullName evidence="2">Uncharacterized protein</fullName>
    </submittedName>
</protein>
<accession>A0AAE1J7P1</accession>